<evidence type="ECO:0000313" key="2">
    <source>
        <dbReference type="EMBL" id="KAK4364048.1"/>
    </source>
</evidence>
<evidence type="ECO:0000259" key="1">
    <source>
        <dbReference type="Pfam" id="PF00134"/>
    </source>
</evidence>
<dbReference type="InterPro" id="IPR006671">
    <property type="entry name" value="Cyclin_N"/>
</dbReference>
<keyword evidence="3" id="KW-1185">Reference proteome</keyword>
<dbReference type="Proteomes" id="UP001291623">
    <property type="component" value="Unassembled WGS sequence"/>
</dbReference>
<proteinExistence type="predicted"/>
<organism evidence="2 3">
    <name type="scientific">Anisodus tanguticus</name>
    <dbReference type="NCBI Taxonomy" id="243964"/>
    <lineage>
        <taxon>Eukaryota</taxon>
        <taxon>Viridiplantae</taxon>
        <taxon>Streptophyta</taxon>
        <taxon>Embryophyta</taxon>
        <taxon>Tracheophyta</taxon>
        <taxon>Spermatophyta</taxon>
        <taxon>Magnoliopsida</taxon>
        <taxon>eudicotyledons</taxon>
        <taxon>Gunneridae</taxon>
        <taxon>Pentapetalae</taxon>
        <taxon>asterids</taxon>
        <taxon>lamiids</taxon>
        <taxon>Solanales</taxon>
        <taxon>Solanaceae</taxon>
        <taxon>Solanoideae</taxon>
        <taxon>Hyoscyameae</taxon>
        <taxon>Anisodus</taxon>
    </lineage>
</organism>
<gene>
    <name evidence="2" type="ORF">RND71_015406</name>
</gene>
<evidence type="ECO:0000313" key="3">
    <source>
        <dbReference type="Proteomes" id="UP001291623"/>
    </source>
</evidence>
<dbReference type="Gene3D" id="1.10.472.10">
    <property type="entry name" value="Cyclin-like"/>
    <property type="match status" value="1"/>
</dbReference>
<feature type="domain" description="Cyclin N-terminal" evidence="1">
    <location>
        <begin position="1"/>
        <end position="70"/>
    </location>
</feature>
<protein>
    <recommendedName>
        <fullName evidence="1">Cyclin N-terminal domain-containing protein</fullName>
    </recommendedName>
</protein>
<reference evidence="2" key="1">
    <citation type="submission" date="2023-12" db="EMBL/GenBank/DDBJ databases">
        <title>Genome assembly of Anisodus tanguticus.</title>
        <authorList>
            <person name="Wang Y.-J."/>
        </authorList>
    </citation>
    <scope>NUCLEOTIDE SEQUENCE</scope>
    <source>
        <strain evidence="2">KB-2021</strain>
        <tissue evidence="2">Leaf</tissue>
    </source>
</reference>
<dbReference type="AlphaFoldDB" id="A0AAE1S5L4"/>
<dbReference type="EMBL" id="JAVYJV010000008">
    <property type="protein sequence ID" value="KAK4364048.1"/>
    <property type="molecule type" value="Genomic_DNA"/>
</dbReference>
<dbReference type="SUPFAM" id="SSF47954">
    <property type="entry name" value="Cyclin-like"/>
    <property type="match status" value="1"/>
</dbReference>
<sequence>MDSQPEINQRMRAIIVDWLIEVHQKNCAKSRDSYRYLVVTTTSRRELQLGISAMLIASKYEEIWAPEVKRRLCVHLRQRLHSSAGYGNGIPTPYVRFIKVAVSDAQVTANVKY</sequence>
<name>A0AAE1S5L4_9SOLA</name>
<dbReference type="Pfam" id="PF00134">
    <property type="entry name" value="Cyclin_N"/>
    <property type="match status" value="1"/>
</dbReference>
<comment type="caution">
    <text evidence="2">The sequence shown here is derived from an EMBL/GenBank/DDBJ whole genome shotgun (WGS) entry which is preliminary data.</text>
</comment>
<accession>A0AAE1S5L4</accession>
<dbReference type="InterPro" id="IPR036915">
    <property type="entry name" value="Cyclin-like_sf"/>
</dbReference>